<organism evidence="3 4">
    <name type="scientific">Candidatus Fimadaptatus faecigallinarum</name>
    <dbReference type="NCBI Taxonomy" id="2840814"/>
    <lineage>
        <taxon>Bacteria</taxon>
        <taxon>Bacillati</taxon>
        <taxon>Bacillota</taxon>
        <taxon>Clostridia</taxon>
        <taxon>Eubacteriales</taxon>
        <taxon>Candidatus Fimadaptatus</taxon>
    </lineage>
</organism>
<dbReference type="SUPFAM" id="SSF54001">
    <property type="entry name" value="Cysteine proteinases"/>
    <property type="match status" value="1"/>
</dbReference>
<sequence>MRRYVVGVLLAALLCGLFVPTLADEAACATADEYLAALMEAGASADKGQFVSFEVPVTEELLDELSADDDALLHELELNAGLAEVHYAATGKSIRYRNSVFDDMQYADDIASLVDALNAGPLETYRNIYVQCSDELYEYLTDDIWLDLRRLLNDCCGMVDVDYTTGLLPVICFTPRRYYSSYVMIEALRSGDTSALTDDERAALDIAQQWAAQVTPGDDESVMRQIHDIICANVEYDYDKTPDFCHSCVGALLHGTCVCDGYADTFMLLGTMCGLDVTIQIGGVPSGEELLVEMGNHAWNMVRVDGEWRMVDVTWDDGSGSYDYFNLSRSQAPDTHEWVWGPEGWN</sequence>
<dbReference type="EMBL" id="DVNK01000030">
    <property type="protein sequence ID" value="HIU46443.1"/>
    <property type="molecule type" value="Genomic_DNA"/>
</dbReference>
<evidence type="ECO:0000313" key="3">
    <source>
        <dbReference type="EMBL" id="HIU46443.1"/>
    </source>
</evidence>
<dbReference type="Proteomes" id="UP000824123">
    <property type="component" value="Unassembled WGS sequence"/>
</dbReference>
<comment type="caution">
    <text evidence="3">The sequence shown here is derived from an EMBL/GenBank/DDBJ whole genome shotgun (WGS) entry which is preliminary data.</text>
</comment>
<feature type="domain" description="Transglutaminase-like" evidence="2">
    <location>
        <begin position="251"/>
        <end position="315"/>
    </location>
</feature>
<reference evidence="3" key="2">
    <citation type="journal article" date="2021" name="PeerJ">
        <title>Extensive microbial diversity within the chicken gut microbiome revealed by metagenomics and culture.</title>
        <authorList>
            <person name="Gilroy R."/>
            <person name="Ravi A."/>
            <person name="Getino M."/>
            <person name="Pursley I."/>
            <person name="Horton D.L."/>
            <person name="Alikhan N.F."/>
            <person name="Baker D."/>
            <person name="Gharbi K."/>
            <person name="Hall N."/>
            <person name="Watson M."/>
            <person name="Adriaenssens E.M."/>
            <person name="Foster-Nyarko E."/>
            <person name="Jarju S."/>
            <person name="Secka A."/>
            <person name="Antonio M."/>
            <person name="Oren A."/>
            <person name="Chaudhuri R.R."/>
            <person name="La Ragione R."/>
            <person name="Hildebrand F."/>
            <person name="Pallen M.J."/>
        </authorList>
    </citation>
    <scope>NUCLEOTIDE SEQUENCE</scope>
    <source>
        <strain evidence="3">ChiSxjej2B14-8506</strain>
    </source>
</reference>
<keyword evidence="1" id="KW-0732">Signal</keyword>
<dbReference type="AlphaFoldDB" id="A0A9D1LQY3"/>
<proteinExistence type="predicted"/>
<feature type="chain" id="PRO_5038613175" description="Transglutaminase-like domain-containing protein" evidence="1">
    <location>
        <begin position="24"/>
        <end position="346"/>
    </location>
</feature>
<gene>
    <name evidence="3" type="ORF">IAC59_04220</name>
</gene>
<accession>A0A9D1LQY3</accession>
<evidence type="ECO:0000256" key="1">
    <source>
        <dbReference type="SAM" id="SignalP"/>
    </source>
</evidence>
<dbReference type="Gene3D" id="3.10.620.30">
    <property type="match status" value="1"/>
</dbReference>
<evidence type="ECO:0000259" key="2">
    <source>
        <dbReference type="SMART" id="SM00460"/>
    </source>
</evidence>
<protein>
    <recommendedName>
        <fullName evidence="2">Transglutaminase-like domain-containing protein</fullName>
    </recommendedName>
</protein>
<dbReference type="SMART" id="SM00460">
    <property type="entry name" value="TGc"/>
    <property type="match status" value="1"/>
</dbReference>
<reference evidence="3" key="1">
    <citation type="submission" date="2020-10" db="EMBL/GenBank/DDBJ databases">
        <authorList>
            <person name="Gilroy R."/>
        </authorList>
    </citation>
    <scope>NUCLEOTIDE SEQUENCE</scope>
    <source>
        <strain evidence="3">ChiSxjej2B14-8506</strain>
    </source>
</reference>
<dbReference type="InterPro" id="IPR002931">
    <property type="entry name" value="Transglutaminase-like"/>
</dbReference>
<dbReference type="PANTHER" id="PTHR46333:SF2">
    <property type="entry name" value="CYTOKINESIS PROTEIN 3"/>
    <property type="match status" value="1"/>
</dbReference>
<dbReference type="InterPro" id="IPR038765">
    <property type="entry name" value="Papain-like_cys_pep_sf"/>
</dbReference>
<dbReference type="GO" id="GO:0005737">
    <property type="term" value="C:cytoplasm"/>
    <property type="evidence" value="ECO:0007669"/>
    <property type="project" value="TreeGrafter"/>
</dbReference>
<feature type="signal peptide" evidence="1">
    <location>
        <begin position="1"/>
        <end position="23"/>
    </location>
</feature>
<name>A0A9D1LQY3_9FIRM</name>
<dbReference type="PANTHER" id="PTHR46333">
    <property type="entry name" value="CYTOKINESIS PROTEIN 3"/>
    <property type="match status" value="1"/>
</dbReference>
<dbReference type="Pfam" id="PF01841">
    <property type="entry name" value="Transglut_core"/>
    <property type="match status" value="1"/>
</dbReference>
<dbReference type="InterPro" id="IPR052557">
    <property type="entry name" value="CAP/Cytokinesis_protein"/>
</dbReference>
<evidence type="ECO:0000313" key="4">
    <source>
        <dbReference type="Proteomes" id="UP000824123"/>
    </source>
</evidence>